<dbReference type="PANTHER" id="PTHR44874">
    <property type="entry name" value="TETRATRICOPEPTIDE REPEAT PROTEIN 34"/>
    <property type="match status" value="1"/>
</dbReference>
<feature type="region of interest" description="Disordered" evidence="1">
    <location>
        <begin position="100"/>
        <end position="158"/>
    </location>
</feature>
<dbReference type="eggNOG" id="ENOG502QRDY">
    <property type="taxonomic scope" value="Eukaryota"/>
</dbReference>
<evidence type="ECO:0000313" key="3">
    <source>
        <dbReference type="Proteomes" id="UP000002279"/>
    </source>
</evidence>
<feature type="compositionally biased region" description="Gly residues" evidence="1">
    <location>
        <begin position="109"/>
        <end position="119"/>
    </location>
</feature>
<organism evidence="2 3">
    <name type="scientific">Ornithorhynchus anatinus</name>
    <name type="common">Duckbill platypus</name>
    <dbReference type="NCBI Taxonomy" id="9258"/>
    <lineage>
        <taxon>Eukaryota</taxon>
        <taxon>Metazoa</taxon>
        <taxon>Chordata</taxon>
        <taxon>Craniata</taxon>
        <taxon>Vertebrata</taxon>
        <taxon>Euteleostomi</taxon>
        <taxon>Mammalia</taxon>
        <taxon>Monotremata</taxon>
        <taxon>Ornithorhynchidae</taxon>
        <taxon>Ornithorhynchus</taxon>
    </lineage>
</organism>
<dbReference type="GeneTree" id="ENSGT00390000003047"/>
<dbReference type="Bgee" id="ENSOANG00000007655">
    <property type="expression patterns" value="Expressed in endometrium and 1 other cell type or tissue"/>
</dbReference>
<reference evidence="2" key="2">
    <citation type="submission" date="2025-08" db="UniProtKB">
        <authorList>
            <consortium name="Ensembl"/>
        </authorList>
    </citation>
    <scope>IDENTIFICATION</scope>
    <source>
        <strain evidence="2">Glennie</strain>
    </source>
</reference>
<dbReference type="InterPro" id="IPR042161">
    <property type="entry name" value="TTC34"/>
</dbReference>
<dbReference type="CTD" id="100287898"/>
<accession>F7B9F8</accession>
<dbReference type="InterPro" id="IPR011990">
    <property type="entry name" value="TPR-like_helical_dom_sf"/>
</dbReference>
<evidence type="ECO:0000313" key="2">
    <source>
        <dbReference type="Ensembl" id="ENSOANP00000012195.2"/>
    </source>
</evidence>
<reference evidence="2 3" key="1">
    <citation type="journal article" date="2008" name="Nature">
        <title>Genome analysis of the platypus reveals unique signatures of evolution.</title>
        <authorList>
            <person name="Warren W.C."/>
            <person name="Hillier L.W."/>
            <person name="Marshall Graves J.A."/>
            <person name="Birney E."/>
            <person name="Ponting C.P."/>
            <person name="Grutzner F."/>
            <person name="Belov K."/>
            <person name="Miller W."/>
            <person name="Clarke L."/>
            <person name="Chinwalla A.T."/>
            <person name="Yang S.P."/>
            <person name="Heger A."/>
            <person name="Locke D.P."/>
            <person name="Miethke P."/>
            <person name="Waters P.D."/>
            <person name="Veyrunes F."/>
            <person name="Fulton L."/>
            <person name="Fulton B."/>
            <person name="Graves T."/>
            <person name="Wallis J."/>
            <person name="Puente X.S."/>
            <person name="Lopez-Otin C."/>
            <person name="Ordonez G.R."/>
            <person name="Eichler E.E."/>
            <person name="Chen L."/>
            <person name="Cheng Z."/>
            <person name="Deakin J.E."/>
            <person name="Alsop A."/>
            <person name="Thompson K."/>
            <person name="Kirby P."/>
            <person name="Papenfuss A.T."/>
            <person name="Wakefield M.J."/>
            <person name="Olender T."/>
            <person name="Lancet D."/>
            <person name="Huttley G.A."/>
            <person name="Smit A.F."/>
            <person name="Pask A."/>
            <person name="Temple-Smith P."/>
            <person name="Batzer M.A."/>
            <person name="Walker J.A."/>
            <person name="Konkel M.K."/>
            <person name="Harris R.S."/>
            <person name="Whittington C.M."/>
            <person name="Wong E.S."/>
            <person name="Gemmell N.J."/>
            <person name="Buschiazzo E."/>
            <person name="Vargas Jentzsch I.M."/>
            <person name="Merkel A."/>
            <person name="Schmitz J."/>
            <person name="Zemann A."/>
            <person name="Churakov G."/>
            <person name="Kriegs J.O."/>
            <person name="Brosius J."/>
            <person name="Murchison E.P."/>
            <person name="Sachidanandam R."/>
            <person name="Smith C."/>
            <person name="Hannon G.J."/>
            <person name="Tsend-Ayush E."/>
            <person name="McMillan D."/>
            <person name="Attenborough R."/>
            <person name="Rens W."/>
            <person name="Ferguson-Smith M."/>
            <person name="Lefevre C.M."/>
            <person name="Sharp J.A."/>
            <person name="Nicholas K.R."/>
            <person name="Ray D.A."/>
            <person name="Kube M."/>
            <person name="Reinhardt R."/>
            <person name="Pringle T.H."/>
            <person name="Taylor J."/>
            <person name="Jones R.C."/>
            <person name="Nixon B."/>
            <person name="Dacheux J.L."/>
            <person name="Niwa H."/>
            <person name="Sekita Y."/>
            <person name="Huang X."/>
            <person name="Stark A."/>
            <person name="Kheradpour P."/>
            <person name="Kellis M."/>
            <person name="Flicek P."/>
            <person name="Chen Y."/>
            <person name="Webber C."/>
            <person name="Hardison R."/>
            <person name="Nelson J."/>
            <person name="Hallsworth-Pepin K."/>
            <person name="Delehaunty K."/>
            <person name="Markovic C."/>
            <person name="Minx P."/>
            <person name="Feng Y."/>
            <person name="Kremitzki C."/>
            <person name="Mitreva M."/>
            <person name="Glasscock J."/>
            <person name="Wylie T."/>
            <person name="Wohldmann P."/>
            <person name="Thiru P."/>
            <person name="Nhan M.N."/>
            <person name="Pohl C.S."/>
            <person name="Smith S.M."/>
            <person name="Hou S."/>
            <person name="Nefedov M."/>
            <person name="de Jong P.J."/>
            <person name="Renfree M.B."/>
            <person name="Mardis E.R."/>
            <person name="Wilson R.K."/>
        </authorList>
    </citation>
    <scope>NUCLEOTIDE SEQUENCE [LARGE SCALE GENOMIC DNA]</scope>
    <source>
        <strain evidence="2 3">Glennie</strain>
    </source>
</reference>
<reference evidence="2" key="3">
    <citation type="submission" date="2025-09" db="UniProtKB">
        <authorList>
            <consortium name="Ensembl"/>
        </authorList>
    </citation>
    <scope>IDENTIFICATION</scope>
    <source>
        <strain evidence="2">Glennie</strain>
    </source>
</reference>
<dbReference type="FunCoup" id="F7B9F8">
    <property type="interactions" value="8"/>
</dbReference>
<dbReference type="Gene3D" id="1.25.40.10">
    <property type="entry name" value="Tetratricopeptide repeat domain"/>
    <property type="match status" value="3"/>
</dbReference>
<dbReference type="OrthoDB" id="5971337at2759"/>
<dbReference type="STRING" id="9258.ENSOANP00000012195"/>
<dbReference type="InterPro" id="IPR019734">
    <property type="entry name" value="TPR_rpt"/>
</dbReference>
<evidence type="ECO:0000256" key="1">
    <source>
        <dbReference type="SAM" id="MobiDB-lite"/>
    </source>
</evidence>
<dbReference type="RefSeq" id="XP_028922024.1">
    <property type="nucleotide sequence ID" value="XM_029066191.2"/>
</dbReference>
<feature type="region of interest" description="Disordered" evidence="1">
    <location>
        <begin position="498"/>
        <end position="527"/>
    </location>
</feature>
<dbReference type="SMART" id="SM00028">
    <property type="entry name" value="TPR"/>
    <property type="match status" value="8"/>
</dbReference>
<proteinExistence type="predicted"/>
<dbReference type="Ensembl" id="ENSOANT00000012197.2">
    <property type="protein sequence ID" value="ENSOANP00000012195.2"/>
    <property type="gene ID" value="ENSOANG00000007655.2"/>
</dbReference>
<keyword evidence="3" id="KW-1185">Reference proteome</keyword>
<dbReference type="SUPFAM" id="SSF48452">
    <property type="entry name" value="TPR-like"/>
    <property type="match status" value="3"/>
</dbReference>
<dbReference type="HOGENOM" id="CLU_827814_0_0_1"/>
<dbReference type="AlphaFoldDB" id="F7B9F8"/>
<dbReference type="InParanoid" id="F7B9F8"/>
<sequence length="1056" mass="114103">MPRRELPARLCQEGAWHAARGQLPLATAFYLAAFSCRPALALQRVRALGEEREDQVVATLEAWGGGEAPIPSIHCDHMAIVSLTPELAFTFLSTLRPDAPAPSPRGFPIPGGGPFGLSQGGEPLPLPSGTFKPPLPAHRPGQRSLEGGPQDSRVATPALRDPWACSKRASSLLSEGQWKECVAVCTQALGDGPTASEHLGISPASLGPPWDGPVTLGSLGDGPAFLRPLGHGLSTLGTPGDGPTTPRLPGEVVSSLLVHRAAARFLSGLHSGEALEDLQEAFVASPRWSRRYLEEAFSARDVARIEAQAQEAVEAGFSAFREAIRSREELRRDSGPGPLPGVARTLRFLLQVAPGPERARELSVRLADCLLLAGDWQDALALCGDLLQVQRATYRSTLLALRGFCTLRAGDHGRALEDFQAVIGHEAPHPVSCVRALCGRGLLRVLAGSPYLGARDYITACWLKRDETVLTIKAYVPWNQRGLLLTVLQEEGHKMLQKRPAPPLAGAGAHGKKAIEQDGHPKRDGDASGVHQLATLLMELDEKDEGSRLLCADALYLLDRLEESHKVLLGSLSRNARAPPVLARLALLQMRRGFLYDSHQLIRKVIQLGDTSCLQPILEAFPEEDRMRLHAHCHARALVILDHKEGDTYVKEAVAYLSLAIIASGGQATESLLTRARCYGRLGQKRTALYDFNSVLSRDAGNVAALCGRAFMLLVLNQQKEALRDLTLALTLDASSAVPEILSLKPEAQALISRGLHAHCRAALRDFAPQSGPALGEPPRELLALGRALTKIGVDQTSGCFLYADVLIAVGRDEAALAHLRETLGPSEMCGAAARARLGWLQLKKRDARAAAHHLEGLAGQDPQQLAFLLDLMDDEQRQLLVQAAAAEGNILEGENRPEEALGYWSLAVSGSRGQSGFLRQRAACLAHMKEFGQALADLDEAIKRRSPGEVQALAEDYCTRGLLQLALSDEEAATEAYIEALQLRRSVALGLVARQPGPERVAQAFYQVALCHLDGRRYEDAWKVAEFGLLVDQNHGSLKKLRARIKREVAGCSVH</sequence>
<dbReference type="GeneID" id="103169588"/>
<dbReference type="PANTHER" id="PTHR44874:SF1">
    <property type="entry name" value="TETRATRICOPEPTIDE REPEAT PROTEIN 34"/>
    <property type="match status" value="1"/>
</dbReference>
<feature type="compositionally biased region" description="Basic and acidic residues" evidence="1">
    <location>
        <begin position="513"/>
        <end position="526"/>
    </location>
</feature>
<gene>
    <name evidence="2" type="primary">TTC34</name>
</gene>
<dbReference type="Proteomes" id="UP000002279">
    <property type="component" value="Chromosome 5"/>
</dbReference>
<dbReference type="OMA" id="HWDGMAV"/>
<protein>
    <submittedName>
        <fullName evidence="2">Tetratricopeptide repeat domain 34</fullName>
    </submittedName>
</protein>
<dbReference type="KEGG" id="oaa:103169588"/>
<name>F7B9F8_ORNAN</name>